<feature type="signal peptide" evidence="1">
    <location>
        <begin position="1"/>
        <end position="28"/>
    </location>
</feature>
<accession>A0A511RFZ5</accession>
<sequence length="90" mass="10186">MYAKLSLKALIMALLLLAGTGSMVGTFAATVQPQQYSGIKKMGCWGEECEQCGEQIRFCRECEYCQFIMGFVVNCWSQWECGDCFYGQYC</sequence>
<gene>
    <name evidence="2" type="ORF">ODE01S_00080</name>
</gene>
<reference evidence="2 3" key="1">
    <citation type="submission" date="2019-07" db="EMBL/GenBank/DDBJ databases">
        <title>Whole genome shotgun sequence of Oceanithermus desulfurans NBRC 100063.</title>
        <authorList>
            <person name="Hosoyama A."/>
            <person name="Uohara A."/>
            <person name="Ohji S."/>
            <person name="Ichikawa N."/>
        </authorList>
    </citation>
    <scope>NUCLEOTIDE SEQUENCE [LARGE SCALE GENOMIC DNA]</scope>
    <source>
        <strain evidence="2 3">NBRC 100063</strain>
    </source>
</reference>
<organism evidence="2 3">
    <name type="scientific">Oceanithermus desulfurans NBRC 100063</name>
    <dbReference type="NCBI Taxonomy" id="1227550"/>
    <lineage>
        <taxon>Bacteria</taxon>
        <taxon>Thermotogati</taxon>
        <taxon>Deinococcota</taxon>
        <taxon>Deinococci</taxon>
        <taxon>Thermales</taxon>
        <taxon>Thermaceae</taxon>
        <taxon>Oceanithermus</taxon>
    </lineage>
</organism>
<protein>
    <submittedName>
        <fullName evidence="2">Uncharacterized protein</fullName>
    </submittedName>
</protein>
<keyword evidence="1" id="KW-0732">Signal</keyword>
<dbReference type="Proteomes" id="UP000321827">
    <property type="component" value="Unassembled WGS sequence"/>
</dbReference>
<feature type="chain" id="PRO_5021815305" evidence="1">
    <location>
        <begin position="29"/>
        <end position="90"/>
    </location>
</feature>
<dbReference type="EMBL" id="BJXN01000001">
    <property type="protein sequence ID" value="GEM88574.1"/>
    <property type="molecule type" value="Genomic_DNA"/>
</dbReference>
<comment type="caution">
    <text evidence="2">The sequence shown here is derived from an EMBL/GenBank/DDBJ whole genome shotgun (WGS) entry which is preliminary data.</text>
</comment>
<evidence type="ECO:0000313" key="3">
    <source>
        <dbReference type="Proteomes" id="UP000321827"/>
    </source>
</evidence>
<name>A0A511RFZ5_9DEIN</name>
<dbReference type="AlphaFoldDB" id="A0A511RFZ5"/>
<proteinExistence type="predicted"/>
<evidence type="ECO:0000313" key="2">
    <source>
        <dbReference type="EMBL" id="GEM88574.1"/>
    </source>
</evidence>
<evidence type="ECO:0000256" key="1">
    <source>
        <dbReference type="SAM" id="SignalP"/>
    </source>
</evidence>